<evidence type="ECO:0000313" key="4">
    <source>
        <dbReference type="EMBL" id="CAF2025448.1"/>
    </source>
</evidence>
<dbReference type="OrthoDB" id="10033130at2759"/>
<evidence type="ECO:0000313" key="2">
    <source>
        <dbReference type="EMBL" id="CAF1100259.1"/>
    </source>
</evidence>
<name>A0A816XC87_9BILA</name>
<organism evidence="6 7">
    <name type="scientific">Rotaria magnacalcarata</name>
    <dbReference type="NCBI Taxonomy" id="392030"/>
    <lineage>
        <taxon>Eukaryota</taxon>
        <taxon>Metazoa</taxon>
        <taxon>Spiralia</taxon>
        <taxon>Gnathifera</taxon>
        <taxon>Rotifera</taxon>
        <taxon>Eurotatoria</taxon>
        <taxon>Bdelloidea</taxon>
        <taxon>Philodinida</taxon>
        <taxon>Philodinidae</taxon>
        <taxon>Rotaria</taxon>
    </lineage>
</organism>
<dbReference type="Proteomes" id="UP000663855">
    <property type="component" value="Unassembled WGS sequence"/>
</dbReference>
<sequence length="96" mass="11083">MILIQVIYTAFSIFPSLVVYMILLYGSIQDLVIVAGLRIAYALMACLYSSYFANPFYIYVCASERFRRQLFHVISKGCLKRLQRRVDIIYPVVVSS</sequence>
<evidence type="ECO:0008006" key="8">
    <source>
        <dbReference type="Google" id="ProtNLM"/>
    </source>
</evidence>
<feature type="transmembrane region" description="Helical" evidence="1">
    <location>
        <begin position="7"/>
        <end position="27"/>
    </location>
</feature>
<keyword evidence="1" id="KW-0472">Membrane</keyword>
<protein>
    <recommendedName>
        <fullName evidence="8">G-protein coupled receptors family 1 profile domain-containing protein</fullName>
    </recommendedName>
</protein>
<evidence type="ECO:0000313" key="6">
    <source>
        <dbReference type="EMBL" id="CAF2144525.1"/>
    </source>
</evidence>
<dbReference type="Proteomes" id="UP000663887">
    <property type="component" value="Unassembled WGS sequence"/>
</dbReference>
<proteinExistence type="predicted"/>
<evidence type="ECO:0000313" key="7">
    <source>
        <dbReference type="Proteomes" id="UP000663887"/>
    </source>
</evidence>
<dbReference type="EMBL" id="CAJNRF010012166">
    <property type="protein sequence ID" value="CAF2138070.1"/>
    <property type="molecule type" value="Genomic_DNA"/>
</dbReference>
<keyword evidence="1" id="KW-1133">Transmembrane helix</keyword>
<reference evidence="6" key="1">
    <citation type="submission" date="2021-02" db="EMBL/GenBank/DDBJ databases">
        <authorList>
            <person name="Nowell W R."/>
        </authorList>
    </citation>
    <scope>NUCLEOTIDE SEQUENCE</scope>
</reference>
<evidence type="ECO:0000256" key="1">
    <source>
        <dbReference type="SAM" id="Phobius"/>
    </source>
</evidence>
<dbReference type="Proteomes" id="UP000663834">
    <property type="component" value="Unassembled WGS sequence"/>
</dbReference>
<dbReference type="Proteomes" id="UP000663856">
    <property type="component" value="Unassembled WGS sequence"/>
</dbReference>
<comment type="caution">
    <text evidence="6">The sequence shown here is derived from an EMBL/GenBank/DDBJ whole genome shotgun (WGS) entry which is preliminary data.</text>
</comment>
<accession>A0A816XC87</accession>
<evidence type="ECO:0000313" key="5">
    <source>
        <dbReference type="EMBL" id="CAF2138070.1"/>
    </source>
</evidence>
<keyword evidence="1" id="KW-0812">Transmembrane</keyword>
<dbReference type="AlphaFoldDB" id="A0A816XC87"/>
<dbReference type="EMBL" id="CAJNRG010012925">
    <property type="protein sequence ID" value="CAF2144525.1"/>
    <property type="molecule type" value="Genomic_DNA"/>
</dbReference>
<evidence type="ECO:0000313" key="3">
    <source>
        <dbReference type="EMBL" id="CAF1597155.1"/>
    </source>
</evidence>
<dbReference type="EMBL" id="CAJNOW010011388">
    <property type="protein sequence ID" value="CAF1597155.1"/>
    <property type="molecule type" value="Genomic_DNA"/>
</dbReference>
<feature type="transmembrane region" description="Helical" evidence="1">
    <location>
        <begin position="39"/>
        <end position="60"/>
    </location>
</feature>
<gene>
    <name evidence="2" type="ORF">CJN711_LOCUS7118</name>
    <name evidence="3" type="ORF">KQP761_LOCUS21848</name>
    <name evidence="4" type="ORF">MBJ925_LOCUS9495</name>
    <name evidence="5" type="ORF">WKI299_LOCUS27754</name>
    <name evidence="6" type="ORF">XDN619_LOCUS27396</name>
</gene>
<dbReference type="Proteomes" id="UP000663824">
    <property type="component" value="Unassembled WGS sequence"/>
</dbReference>
<dbReference type="EMBL" id="CAJNRE010003552">
    <property type="protein sequence ID" value="CAF2025448.1"/>
    <property type="molecule type" value="Genomic_DNA"/>
</dbReference>
<dbReference type="EMBL" id="CAJNOV010002341">
    <property type="protein sequence ID" value="CAF1100259.1"/>
    <property type="molecule type" value="Genomic_DNA"/>
</dbReference>